<name>A0A183UA64_TOXCA</name>
<dbReference type="Pfam" id="PF15717">
    <property type="entry name" value="PCM1_C"/>
    <property type="match status" value="1"/>
</dbReference>
<proteinExistence type="predicted"/>
<dbReference type="GO" id="GO:0071539">
    <property type="term" value="P:protein localization to centrosome"/>
    <property type="evidence" value="ECO:0007669"/>
    <property type="project" value="InterPro"/>
</dbReference>
<dbReference type="InterPro" id="IPR031446">
    <property type="entry name" value="PCM1_C"/>
</dbReference>
<evidence type="ECO:0000259" key="2">
    <source>
        <dbReference type="Pfam" id="PF15717"/>
    </source>
</evidence>
<dbReference type="WBParaSite" id="TCNE_0000538401-mRNA-1">
    <property type="protein sequence ID" value="TCNE_0000538401-mRNA-1"/>
    <property type="gene ID" value="TCNE_0000538401"/>
</dbReference>
<sequence length="284" mass="32167">MLLGIWATSIYREINHFGFMQQFCYRQSISKADRTKCASLLRHCLLAADPQFLGRLGEVITKLAIGEVIVGLDTVIQTLLNFADDADSCSASAETTEWRDGEREQECGERSAKSASPEAMQSVKRTLRIEQAKRRLSTSKAKLQKQRTLERVRCLTGDESGEEKNEKELKGLEKDICRIIEGVLPWVREHAEIAADEAIMHELRDIILQRSCAICFPDGAASDLFEKQLSTIVDDTLSQYYGEKVGADREQLIFDISEVLYNELAFFQLMHNIDNMVEETPSHD</sequence>
<evidence type="ECO:0000313" key="3">
    <source>
        <dbReference type="EMBL" id="VDM36494.1"/>
    </source>
</evidence>
<dbReference type="EMBL" id="UYWY01019352">
    <property type="protein sequence ID" value="VDM36494.1"/>
    <property type="molecule type" value="Genomic_DNA"/>
</dbReference>
<dbReference type="GO" id="GO:0034451">
    <property type="term" value="C:centriolar satellite"/>
    <property type="evidence" value="ECO:0007669"/>
    <property type="project" value="TreeGrafter"/>
</dbReference>
<reference evidence="3 4" key="2">
    <citation type="submission" date="2018-11" db="EMBL/GenBank/DDBJ databases">
        <authorList>
            <consortium name="Pathogen Informatics"/>
        </authorList>
    </citation>
    <scope>NUCLEOTIDE SEQUENCE [LARGE SCALE GENOMIC DNA]</scope>
</reference>
<organism evidence="4 5">
    <name type="scientific">Toxocara canis</name>
    <name type="common">Canine roundworm</name>
    <dbReference type="NCBI Taxonomy" id="6265"/>
    <lineage>
        <taxon>Eukaryota</taxon>
        <taxon>Metazoa</taxon>
        <taxon>Ecdysozoa</taxon>
        <taxon>Nematoda</taxon>
        <taxon>Chromadorea</taxon>
        <taxon>Rhabditida</taxon>
        <taxon>Spirurina</taxon>
        <taxon>Ascaridomorpha</taxon>
        <taxon>Ascaridoidea</taxon>
        <taxon>Toxocaridae</taxon>
        <taxon>Toxocara</taxon>
    </lineage>
</organism>
<dbReference type="Proteomes" id="UP000050794">
    <property type="component" value="Unassembled WGS sequence"/>
</dbReference>
<feature type="domain" description="Pericentriolar material 1 protein C-terminal" evidence="2">
    <location>
        <begin position="103"/>
        <end position="276"/>
    </location>
</feature>
<dbReference type="PANTHER" id="PTHR14164">
    <property type="entry name" value="PERICENTRIOLAR MATERIAL 1-RELATED"/>
    <property type="match status" value="1"/>
</dbReference>
<evidence type="ECO:0000313" key="5">
    <source>
        <dbReference type="WBParaSite" id="TCNE_0000538401-mRNA-1"/>
    </source>
</evidence>
<dbReference type="PANTHER" id="PTHR14164:SF12">
    <property type="entry name" value="PERICENTRIOLAR MATERIAL 1 PROTEIN"/>
    <property type="match status" value="1"/>
</dbReference>
<reference evidence="5" key="1">
    <citation type="submission" date="2016-06" db="UniProtKB">
        <authorList>
            <consortium name="WormBaseParasite"/>
        </authorList>
    </citation>
    <scope>IDENTIFICATION</scope>
</reference>
<protein>
    <submittedName>
        <fullName evidence="5">PCM1_C domain-containing protein</fullName>
    </submittedName>
</protein>
<dbReference type="GO" id="GO:1905515">
    <property type="term" value="P:non-motile cilium assembly"/>
    <property type="evidence" value="ECO:0007669"/>
    <property type="project" value="TreeGrafter"/>
</dbReference>
<dbReference type="GO" id="GO:0034454">
    <property type="term" value="P:microtubule anchoring at centrosome"/>
    <property type="evidence" value="ECO:0007669"/>
    <property type="project" value="InterPro"/>
</dbReference>
<dbReference type="GO" id="GO:0036064">
    <property type="term" value="C:ciliary basal body"/>
    <property type="evidence" value="ECO:0007669"/>
    <property type="project" value="TreeGrafter"/>
</dbReference>
<evidence type="ECO:0000256" key="1">
    <source>
        <dbReference type="SAM" id="MobiDB-lite"/>
    </source>
</evidence>
<accession>A0A183UA64</accession>
<keyword evidence="4" id="KW-1185">Reference proteome</keyword>
<evidence type="ECO:0000313" key="4">
    <source>
        <dbReference type="Proteomes" id="UP000050794"/>
    </source>
</evidence>
<gene>
    <name evidence="3" type="ORF">TCNE_LOCUS5384</name>
</gene>
<dbReference type="AlphaFoldDB" id="A0A183UA64"/>
<feature type="region of interest" description="Disordered" evidence="1">
    <location>
        <begin position="93"/>
        <end position="121"/>
    </location>
</feature>
<dbReference type="InterPro" id="IPR024138">
    <property type="entry name" value="Pericentriolar_Pcm1"/>
</dbReference>
<feature type="compositionally biased region" description="Basic and acidic residues" evidence="1">
    <location>
        <begin position="96"/>
        <end position="112"/>
    </location>
</feature>